<evidence type="ECO:0000313" key="2">
    <source>
        <dbReference type="Proteomes" id="UP000809789"/>
    </source>
</evidence>
<sequence>MAVVQLPRLHPAHNDGRWHHDRTWAGTADERADKIQTSFLVQLVRCLAHGRPVYSSTTWRTHRPYYTHHEPDGGTPANYHKDDRYCPMPKMHFRFDQATR</sequence>
<name>A0A8K0L525_9PEZI</name>
<dbReference type="Proteomes" id="UP000809789">
    <property type="component" value="Unassembled WGS sequence"/>
</dbReference>
<proteinExistence type="predicted"/>
<dbReference type="AlphaFoldDB" id="A0A8K0L525"/>
<dbReference type="EMBL" id="JAESVG020000004">
    <property type="protein sequence ID" value="KAG8628293.1"/>
    <property type="molecule type" value="Genomic_DNA"/>
</dbReference>
<comment type="caution">
    <text evidence="1">The sequence shown here is derived from an EMBL/GenBank/DDBJ whole genome shotgun (WGS) entry which is preliminary data.</text>
</comment>
<reference evidence="1" key="1">
    <citation type="submission" date="2021-07" db="EMBL/GenBank/DDBJ databases">
        <title>Elsinoe batatas strain:CRI-CJ2 Genome sequencing and assembly.</title>
        <authorList>
            <person name="Huang L."/>
        </authorList>
    </citation>
    <scope>NUCLEOTIDE SEQUENCE</scope>
    <source>
        <strain evidence="1">CRI-CJ2</strain>
    </source>
</reference>
<keyword evidence="2" id="KW-1185">Reference proteome</keyword>
<accession>A0A8K0L525</accession>
<protein>
    <submittedName>
        <fullName evidence="1">Uncharacterized protein</fullName>
    </submittedName>
</protein>
<evidence type="ECO:0000313" key="1">
    <source>
        <dbReference type="EMBL" id="KAG8628293.1"/>
    </source>
</evidence>
<gene>
    <name evidence="1" type="ORF">KVT40_004166</name>
</gene>
<organism evidence="1 2">
    <name type="scientific">Elsinoe batatas</name>
    <dbReference type="NCBI Taxonomy" id="2601811"/>
    <lineage>
        <taxon>Eukaryota</taxon>
        <taxon>Fungi</taxon>
        <taxon>Dikarya</taxon>
        <taxon>Ascomycota</taxon>
        <taxon>Pezizomycotina</taxon>
        <taxon>Dothideomycetes</taxon>
        <taxon>Dothideomycetidae</taxon>
        <taxon>Myriangiales</taxon>
        <taxon>Elsinoaceae</taxon>
        <taxon>Elsinoe</taxon>
    </lineage>
</organism>